<dbReference type="InterPro" id="IPR026960">
    <property type="entry name" value="RVT-Znf"/>
</dbReference>
<comment type="caution">
    <text evidence="2">The sequence shown here is derived from an EMBL/GenBank/DDBJ whole genome shotgun (WGS) entry which is preliminary data.</text>
</comment>
<keyword evidence="3" id="KW-1185">Reference proteome</keyword>
<evidence type="ECO:0000313" key="3">
    <source>
        <dbReference type="Proteomes" id="UP000830375"/>
    </source>
</evidence>
<dbReference type="Pfam" id="PF13966">
    <property type="entry name" value="zf-RVT"/>
    <property type="match status" value="1"/>
</dbReference>
<reference evidence="2 3" key="1">
    <citation type="submission" date="2022-01" db="EMBL/GenBank/DDBJ databases">
        <title>A high-quality chromosome-level genome assembly of rohu carp, Labeo rohita.</title>
        <authorList>
            <person name="Arick M.A. II"/>
            <person name="Hsu C.-Y."/>
            <person name="Magbanua Z."/>
            <person name="Pechanova O."/>
            <person name="Grover C."/>
            <person name="Miller E."/>
            <person name="Thrash A."/>
            <person name="Ezzel L."/>
            <person name="Alam S."/>
            <person name="Benzie J."/>
            <person name="Hamilton M."/>
            <person name="Karsi A."/>
            <person name="Lawrence M.L."/>
            <person name="Peterson D.G."/>
        </authorList>
    </citation>
    <scope>NUCLEOTIDE SEQUENCE [LARGE SCALE GENOMIC DNA]</scope>
    <source>
        <strain evidence="3">BAU-BD-2019</strain>
        <tissue evidence="2">Blood</tissue>
    </source>
</reference>
<dbReference type="EMBL" id="JACTAM010000004">
    <property type="protein sequence ID" value="KAI2665806.1"/>
    <property type="molecule type" value="Genomic_DNA"/>
</dbReference>
<proteinExistence type="predicted"/>
<gene>
    <name evidence="2" type="ORF">H4Q32_022905</name>
</gene>
<evidence type="ECO:0000313" key="2">
    <source>
        <dbReference type="EMBL" id="KAI2665806.1"/>
    </source>
</evidence>
<evidence type="ECO:0000259" key="1">
    <source>
        <dbReference type="Pfam" id="PF13966"/>
    </source>
</evidence>
<organism evidence="2 3">
    <name type="scientific">Labeo rohita</name>
    <name type="common">Indian major carp</name>
    <name type="synonym">Cyprinus rohita</name>
    <dbReference type="NCBI Taxonomy" id="84645"/>
    <lineage>
        <taxon>Eukaryota</taxon>
        <taxon>Metazoa</taxon>
        <taxon>Chordata</taxon>
        <taxon>Craniata</taxon>
        <taxon>Vertebrata</taxon>
        <taxon>Euteleostomi</taxon>
        <taxon>Actinopterygii</taxon>
        <taxon>Neopterygii</taxon>
        <taxon>Teleostei</taxon>
        <taxon>Ostariophysi</taxon>
        <taxon>Cypriniformes</taxon>
        <taxon>Cyprinidae</taxon>
        <taxon>Labeoninae</taxon>
        <taxon>Labeonini</taxon>
        <taxon>Labeo</taxon>
    </lineage>
</organism>
<dbReference type="Proteomes" id="UP000830375">
    <property type="component" value="Unassembled WGS sequence"/>
</dbReference>
<name>A0ABQ8MT95_LABRO</name>
<accession>A0ABQ8MT95</accession>
<sequence>MVKDYKHGGLKAADFESMIGVLKMNWVKAYLTQPNSIWFHIPKCIFQNVGGLEFLLRCDFEITKLPIKLSDFHKQILLYWKMMFTHNFTPHSSTLWNNRTILINRKTLFKQEWYDKNILYVKDLMDENGSLLQFNSFVEKFNLRCSYKEFNQISRAIPLPLKFMIKNVLTNPNVTVKLPDLKIGELKFGERKCNNKILGSVFKEKLFYDIKKPTKIKITDNQVTLTKTFCSYLKWPISPKVKEIQFKLINNIYPAAETLRKRFNFEVNPCVFCMTENETIEHLFFSCSVTMGFWKDVYRWLKIGINNSLFNKFQVIIYMDGLSKKVSKMVNIIFIMGKYHIHKNKWNNSKPNINCFKNEIKNYIASLKVLSEDNQSISELYETMSESLAP</sequence>
<protein>
    <submittedName>
        <fullName evidence="2">Pre-mRNA-splicing factor CWC22</fullName>
    </submittedName>
</protein>
<feature type="domain" description="Reverse transcriptase zinc-binding" evidence="1">
    <location>
        <begin position="234"/>
        <end position="294"/>
    </location>
</feature>